<dbReference type="GO" id="GO:0003730">
    <property type="term" value="F:mRNA 3'-UTR binding"/>
    <property type="evidence" value="ECO:0007669"/>
    <property type="project" value="TreeGrafter"/>
</dbReference>
<reference evidence="5" key="2">
    <citation type="submission" date="2025-08" db="UniProtKB">
        <authorList>
            <consortium name="RefSeq"/>
        </authorList>
    </citation>
    <scope>IDENTIFICATION</scope>
    <source>
        <tissue evidence="5">Blood</tissue>
    </source>
</reference>
<sequence>MSSEPPPPPQPPTHQTSVGLLDTQRARDRSPSPLRGNVVPSPLPTRRTRTFSATVRASQGPVYKGVCKCFCRSKGHGFITPADGGPDIFLHISDRQEGEDGSVPAGKHKTLALQKPREHQCPKQWPSDLQIFQNLRR</sequence>
<dbReference type="PANTHER" id="PTHR12962:SF3">
    <property type="entry name" value="CALCIUM-REGULATED HEAT-STABLE PROTEIN 1"/>
    <property type="match status" value="1"/>
</dbReference>
<dbReference type="GO" id="GO:0043488">
    <property type="term" value="P:regulation of mRNA stability"/>
    <property type="evidence" value="ECO:0007669"/>
    <property type="project" value="TreeGrafter"/>
</dbReference>
<accession>A0A3Q7N7Y9</accession>
<dbReference type="SUPFAM" id="SSF50249">
    <property type="entry name" value="Nucleic acid-binding proteins"/>
    <property type="match status" value="1"/>
</dbReference>
<dbReference type="AlphaFoldDB" id="A0A3Q7N7Y9"/>
<dbReference type="CDD" id="cd04458">
    <property type="entry name" value="CSP_CDS"/>
    <property type="match status" value="1"/>
</dbReference>
<dbReference type="SMART" id="SM00357">
    <property type="entry name" value="CSP"/>
    <property type="match status" value="1"/>
</dbReference>
<dbReference type="CTD" id="23589"/>
<dbReference type="InterPro" id="IPR012340">
    <property type="entry name" value="NA-bd_OB-fold"/>
</dbReference>
<reference key="1">
    <citation type="submission" date="2019-01" db="UniProtKB">
        <authorList>
            <consortium name="RefSeq"/>
        </authorList>
    </citation>
    <scope>IDENTIFICATION</scope>
</reference>
<dbReference type="Pfam" id="PF00313">
    <property type="entry name" value="CSD"/>
    <property type="match status" value="1"/>
</dbReference>
<dbReference type="Gene3D" id="2.40.50.140">
    <property type="entry name" value="Nucleic acid-binding proteins"/>
    <property type="match status" value="1"/>
</dbReference>
<organism evidence="4 5">
    <name type="scientific">Callorhinus ursinus</name>
    <name type="common">Northern fur seal</name>
    <dbReference type="NCBI Taxonomy" id="34884"/>
    <lineage>
        <taxon>Eukaryota</taxon>
        <taxon>Metazoa</taxon>
        <taxon>Chordata</taxon>
        <taxon>Craniata</taxon>
        <taxon>Vertebrata</taxon>
        <taxon>Euteleostomi</taxon>
        <taxon>Mammalia</taxon>
        <taxon>Eutheria</taxon>
        <taxon>Laurasiatheria</taxon>
        <taxon>Carnivora</taxon>
        <taxon>Caniformia</taxon>
        <taxon>Pinnipedia</taxon>
        <taxon>Otariidae</taxon>
        <taxon>Callorhinus</taxon>
    </lineage>
</organism>
<feature type="region of interest" description="Disordered" evidence="2">
    <location>
        <begin position="1"/>
        <end position="49"/>
    </location>
</feature>
<protein>
    <submittedName>
        <fullName evidence="5">Calcium-regulated heat-stable protein 1 isoform X2</fullName>
    </submittedName>
</protein>
<gene>
    <name evidence="5" type="primary">CARHSP1</name>
</gene>
<name>A0A3Q7N7Y9_CALUR</name>
<dbReference type="FunFam" id="2.40.50.140:FF:000086">
    <property type="entry name" value="Cold shock domain-containing protein C2"/>
    <property type="match status" value="1"/>
</dbReference>
<feature type="compositionally biased region" description="Pro residues" evidence="2">
    <location>
        <begin position="1"/>
        <end position="12"/>
    </location>
</feature>
<dbReference type="Proteomes" id="UP000286641">
    <property type="component" value="Unplaced"/>
</dbReference>
<keyword evidence="4" id="KW-1185">Reference proteome</keyword>
<dbReference type="InterPro" id="IPR052069">
    <property type="entry name" value="Ca-reg_mRNA-binding_domain"/>
</dbReference>
<dbReference type="RefSeq" id="XP_073755638.1">
    <property type="nucleotide sequence ID" value="XM_073899537.1"/>
</dbReference>
<dbReference type="InterPro" id="IPR011129">
    <property type="entry name" value="CSD"/>
</dbReference>
<keyword evidence="1" id="KW-0597">Phosphoprotein</keyword>
<dbReference type="GeneID" id="112814613"/>
<evidence type="ECO:0000256" key="1">
    <source>
        <dbReference type="ARBA" id="ARBA00022553"/>
    </source>
</evidence>
<dbReference type="PANTHER" id="PTHR12962">
    <property type="entry name" value="CALCIUM-REGULATED HEAT STABLE PROTEIN CRHSP-24-RELATED"/>
    <property type="match status" value="1"/>
</dbReference>
<dbReference type="GO" id="GO:0005737">
    <property type="term" value="C:cytoplasm"/>
    <property type="evidence" value="ECO:0007669"/>
    <property type="project" value="TreeGrafter"/>
</dbReference>
<evidence type="ECO:0000313" key="5">
    <source>
        <dbReference type="RefSeq" id="XP_025716004.1"/>
    </source>
</evidence>
<dbReference type="RefSeq" id="XP_025716004.1">
    <property type="nucleotide sequence ID" value="XM_025860219.1"/>
</dbReference>
<evidence type="ECO:0000259" key="3">
    <source>
        <dbReference type="PROSITE" id="PS51857"/>
    </source>
</evidence>
<evidence type="ECO:0000256" key="2">
    <source>
        <dbReference type="SAM" id="MobiDB-lite"/>
    </source>
</evidence>
<feature type="domain" description="CSD" evidence="3">
    <location>
        <begin position="62"/>
        <end position="137"/>
    </location>
</feature>
<dbReference type="PROSITE" id="PS51857">
    <property type="entry name" value="CSD_2"/>
    <property type="match status" value="1"/>
</dbReference>
<dbReference type="InterPro" id="IPR002059">
    <property type="entry name" value="CSP_DNA-bd"/>
</dbReference>
<evidence type="ECO:0000313" key="4">
    <source>
        <dbReference type="Proteomes" id="UP000286641"/>
    </source>
</evidence>
<proteinExistence type="predicted"/>